<name>A0A9N9I8N5_9GLOM</name>
<dbReference type="InterPro" id="IPR000210">
    <property type="entry name" value="BTB/POZ_dom"/>
</dbReference>
<feature type="domain" description="BTB" evidence="1">
    <location>
        <begin position="42"/>
        <end position="125"/>
    </location>
</feature>
<dbReference type="OrthoDB" id="2130750at2759"/>
<dbReference type="PROSITE" id="PS50097">
    <property type="entry name" value="BTB"/>
    <property type="match status" value="2"/>
</dbReference>
<keyword evidence="3" id="KW-1185">Reference proteome</keyword>
<dbReference type="InterPro" id="IPR043225">
    <property type="entry name" value="BACK_BTBD8"/>
</dbReference>
<organism evidence="2 3">
    <name type="scientific">Acaulospora morrowiae</name>
    <dbReference type="NCBI Taxonomy" id="94023"/>
    <lineage>
        <taxon>Eukaryota</taxon>
        <taxon>Fungi</taxon>
        <taxon>Fungi incertae sedis</taxon>
        <taxon>Mucoromycota</taxon>
        <taxon>Glomeromycotina</taxon>
        <taxon>Glomeromycetes</taxon>
        <taxon>Diversisporales</taxon>
        <taxon>Acaulosporaceae</taxon>
        <taxon>Acaulospora</taxon>
    </lineage>
</organism>
<dbReference type="Proteomes" id="UP000789342">
    <property type="component" value="Unassembled WGS sequence"/>
</dbReference>
<dbReference type="Gene3D" id="3.30.710.10">
    <property type="entry name" value="Potassium Channel Kv1.1, Chain A"/>
    <property type="match status" value="2"/>
</dbReference>
<evidence type="ECO:0000313" key="3">
    <source>
        <dbReference type="Proteomes" id="UP000789342"/>
    </source>
</evidence>
<dbReference type="PANTHER" id="PTHR22427">
    <property type="entry name" value="GH15728P"/>
    <property type="match status" value="1"/>
</dbReference>
<gene>
    <name evidence="2" type="ORF">AMORRO_LOCUS13638</name>
</gene>
<dbReference type="Pfam" id="PF00651">
    <property type="entry name" value="BTB"/>
    <property type="match status" value="1"/>
</dbReference>
<protein>
    <submittedName>
        <fullName evidence="2">5294_t:CDS:1</fullName>
    </submittedName>
</protein>
<evidence type="ECO:0000313" key="2">
    <source>
        <dbReference type="EMBL" id="CAG8725639.1"/>
    </source>
</evidence>
<feature type="non-terminal residue" evidence="2">
    <location>
        <position position="356"/>
    </location>
</feature>
<dbReference type="Pfam" id="PF26017">
    <property type="entry name" value="BACK_BTBD8"/>
    <property type="match status" value="1"/>
</dbReference>
<evidence type="ECO:0000259" key="1">
    <source>
        <dbReference type="PROSITE" id="PS50097"/>
    </source>
</evidence>
<sequence length="356" mass="41274">MVSEKKKRVLLPPPGLDLANPPKDSLVEDLRYALEHAKELFADIAWEFTSALTPTTIYAHKAILYARSSRSFKERFLKNKDTNAQSVRSMRLSNPDPISVKTDTDPFFFKQELKFFYTGEEGSEEFLAAVDTTDELEQQKLKEDLLYMYKSKLYTDVELVLEFNEDNLDIIEEDDEDIFKPIAIRAHRFMLSTRSEYFRRMLVSDFIEARTASISLDASIFNSTSINLILSFIYTGNLSYNQKPLTLEMCEWVWIGADFLNIKILCDEIIYRIATKLHYFTCVCGDCQMFIPKVASFAKEHDVESLWKGCLYVLSHGFESMWPHKEFANLDEDTREEVLMTLLSTIQCSNIVSIFK</sequence>
<dbReference type="AlphaFoldDB" id="A0A9N9I8N5"/>
<feature type="domain" description="BTB" evidence="1">
    <location>
        <begin position="155"/>
        <end position="242"/>
    </location>
</feature>
<accession>A0A9N9I8N5</accession>
<dbReference type="EMBL" id="CAJVPV010024122">
    <property type="protein sequence ID" value="CAG8725639.1"/>
    <property type="molecule type" value="Genomic_DNA"/>
</dbReference>
<dbReference type="PANTHER" id="PTHR22427:SF7">
    <property type="entry name" value="GH15728P"/>
    <property type="match status" value="1"/>
</dbReference>
<comment type="caution">
    <text evidence="2">The sequence shown here is derived from an EMBL/GenBank/DDBJ whole genome shotgun (WGS) entry which is preliminary data.</text>
</comment>
<dbReference type="SUPFAM" id="SSF54695">
    <property type="entry name" value="POZ domain"/>
    <property type="match status" value="1"/>
</dbReference>
<proteinExistence type="predicted"/>
<dbReference type="CDD" id="cd18186">
    <property type="entry name" value="BTB_POZ_ZBTB_KLHL-like"/>
    <property type="match status" value="2"/>
</dbReference>
<dbReference type="InterPro" id="IPR011333">
    <property type="entry name" value="SKP1/BTB/POZ_sf"/>
</dbReference>
<reference evidence="2" key="1">
    <citation type="submission" date="2021-06" db="EMBL/GenBank/DDBJ databases">
        <authorList>
            <person name="Kallberg Y."/>
            <person name="Tangrot J."/>
            <person name="Rosling A."/>
        </authorList>
    </citation>
    <scope>NUCLEOTIDE SEQUENCE</scope>
    <source>
        <strain evidence="2">CL551</strain>
    </source>
</reference>